<proteinExistence type="predicted"/>
<keyword evidence="2" id="KW-1185">Reference proteome</keyword>
<dbReference type="STRING" id="34002.SAMN04489859_1006153"/>
<protein>
    <submittedName>
        <fullName evidence="1">Uncharacterized protein</fullName>
    </submittedName>
</protein>
<sequence>MRTGFPINHGARMTPDERARMIIGFLQRAAAGDNTAYYVSHALCSLDRLYERGRISKEWALQIIGALALVNSPVLAMFPDPAQRNMASKGISGAVHMAALWGKLDRGPRPDVADHVAPIIARWLRNACHNICIEGDLHDLAQRAIAARPAPTHEAPAILQ</sequence>
<gene>
    <name evidence="1" type="ORF">SAMN04489859_1006153</name>
</gene>
<reference evidence="1 2" key="1">
    <citation type="submission" date="2016-10" db="EMBL/GenBank/DDBJ databases">
        <authorList>
            <person name="de Groot N.N."/>
        </authorList>
    </citation>
    <scope>NUCLEOTIDE SEQUENCE [LARGE SCALE GENOMIC DNA]</scope>
    <source>
        <strain evidence="1 2">DSM 8512</strain>
    </source>
</reference>
<organism evidence="1 2">
    <name type="scientific">Paracoccus alcaliphilus</name>
    <dbReference type="NCBI Taxonomy" id="34002"/>
    <lineage>
        <taxon>Bacteria</taxon>
        <taxon>Pseudomonadati</taxon>
        <taxon>Pseudomonadota</taxon>
        <taxon>Alphaproteobacteria</taxon>
        <taxon>Rhodobacterales</taxon>
        <taxon>Paracoccaceae</taxon>
        <taxon>Paracoccus</taxon>
    </lineage>
</organism>
<accession>A0A1H8GGP5</accession>
<evidence type="ECO:0000313" key="1">
    <source>
        <dbReference type="EMBL" id="SEN42478.1"/>
    </source>
</evidence>
<dbReference type="AlphaFoldDB" id="A0A1H8GGP5"/>
<name>A0A1H8GGP5_9RHOB</name>
<evidence type="ECO:0000313" key="2">
    <source>
        <dbReference type="Proteomes" id="UP000199054"/>
    </source>
</evidence>
<dbReference type="EMBL" id="FODE01000006">
    <property type="protein sequence ID" value="SEN42478.1"/>
    <property type="molecule type" value="Genomic_DNA"/>
</dbReference>
<dbReference type="Proteomes" id="UP000199054">
    <property type="component" value="Unassembled WGS sequence"/>
</dbReference>